<keyword evidence="2" id="KW-1185">Reference proteome</keyword>
<evidence type="ECO:0008006" key="3">
    <source>
        <dbReference type="Google" id="ProtNLM"/>
    </source>
</evidence>
<proteinExistence type="predicted"/>
<evidence type="ECO:0000313" key="1">
    <source>
        <dbReference type="EMBL" id="KAL2720793.1"/>
    </source>
</evidence>
<feature type="non-terminal residue" evidence="1">
    <location>
        <position position="1"/>
    </location>
</feature>
<evidence type="ECO:0000313" key="2">
    <source>
        <dbReference type="Proteomes" id="UP001607302"/>
    </source>
</evidence>
<comment type="caution">
    <text evidence="1">The sequence shown here is derived from an EMBL/GenBank/DDBJ whole genome shotgun (WGS) entry which is preliminary data.</text>
</comment>
<accession>A0ABD2AJK2</accession>
<dbReference type="AlphaFoldDB" id="A0ABD2AJK2"/>
<reference evidence="1 2" key="1">
    <citation type="journal article" date="2024" name="Ann. Entomol. Soc. Am.">
        <title>Genomic analyses of the southern and eastern yellowjacket wasps (Hymenoptera: Vespidae) reveal evolutionary signatures of social life.</title>
        <authorList>
            <person name="Catto M.A."/>
            <person name="Caine P.B."/>
            <person name="Orr S.E."/>
            <person name="Hunt B.G."/>
            <person name="Goodisman M.A.D."/>
        </authorList>
    </citation>
    <scope>NUCLEOTIDE SEQUENCE [LARGE SCALE GENOMIC DNA]</scope>
    <source>
        <strain evidence="1">233</strain>
        <tissue evidence="1">Head and thorax</tissue>
    </source>
</reference>
<name>A0ABD2AJK2_VESSQ</name>
<protein>
    <recommendedName>
        <fullName evidence="3">CUB domain-containing protein</fullName>
    </recommendedName>
</protein>
<organism evidence="1 2">
    <name type="scientific">Vespula squamosa</name>
    <name type="common">Southern yellow jacket</name>
    <name type="synonym">Wasp</name>
    <dbReference type="NCBI Taxonomy" id="30214"/>
    <lineage>
        <taxon>Eukaryota</taxon>
        <taxon>Metazoa</taxon>
        <taxon>Ecdysozoa</taxon>
        <taxon>Arthropoda</taxon>
        <taxon>Hexapoda</taxon>
        <taxon>Insecta</taxon>
        <taxon>Pterygota</taxon>
        <taxon>Neoptera</taxon>
        <taxon>Endopterygota</taxon>
        <taxon>Hymenoptera</taxon>
        <taxon>Apocrita</taxon>
        <taxon>Aculeata</taxon>
        <taxon>Vespoidea</taxon>
        <taxon>Vespidae</taxon>
        <taxon>Vespinae</taxon>
        <taxon>Vespula</taxon>
    </lineage>
</organism>
<sequence>KINQKQGPSLLPCSSGYYDGPVLNYPLTIESVKRTAWICTISIYDRLLPTTITTTTTMTRTTTTTTTTTSTTRTIYRNVRMS</sequence>
<gene>
    <name evidence="1" type="ORF">V1478_009839</name>
</gene>
<dbReference type="EMBL" id="JAUDFV010000144">
    <property type="protein sequence ID" value="KAL2720793.1"/>
    <property type="molecule type" value="Genomic_DNA"/>
</dbReference>
<dbReference type="Proteomes" id="UP001607302">
    <property type="component" value="Unassembled WGS sequence"/>
</dbReference>